<dbReference type="PANTHER" id="PTHR21708">
    <property type="entry name" value="PROBABLE 2-DEHYDROPANTOATE 2-REDUCTASE"/>
    <property type="match status" value="1"/>
</dbReference>
<dbReference type="SUPFAM" id="SSF48179">
    <property type="entry name" value="6-phosphogluconate dehydrogenase C-terminal domain-like"/>
    <property type="match status" value="1"/>
</dbReference>
<dbReference type="InterPro" id="IPR013752">
    <property type="entry name" value="KPA_reductase"/>
</dbReference>
<comment type="function">
    <text evidence="4">Catalyzes the NADPH-dependent reduction of ketopantoate into pantoic acid.</text>
</comment>
<reference evidence="7 8" key="1">
    <citation type="submission" date="2018-11" db="EMBL/GenBank/DDBJ databases">
        <title>Sequencing the genomes of 1000 actinobacteria strains.</title>
        <authorList>
            <person name="Klenk H.-P."/>
        </authorList>
    </citation>
    <scope>NUCLEOTIDE SEQUENCE [LARGE SCALE GENOMIC DNA]</scope>
    <source>
        <strain evidence="7 8">DSM 14012</strain>
    </source>
</reference>
<dbReference type="NCBIfam" id="NF009541">
    <property type="entry name" value="PRK12921.1-1"/>
    <property type="match status" value="1"/>
</dbReference>
<dbReference type="Gene3D" id="3.40.50.720">
    <property type="entry name" value="NAD(P)-binding Rossmann-like Domain"/>
    <property type="match status" value="1"/>
</dbReference>
<dbReference type="Pfam" id="PF08546">
    <property type="entry name" value="ApbA_C"/>
    <property type="match status" value="1"/>
</dbReference>
<dbReference type="InterPro" id="IPR008927">
    <property type="entry name" value="6-PGluconate_DH-like_C_sf"/>
</dbReference>
<keyword evidence="4" id="KW-0566">Pantothenate biosynthesis</keyword>
<comment type="catalytic activity">
    <reaction evidence="4">
        <text>(R)-pantoate + NADP(+) = 2-dehydropantoate + NADPH + H(+)</text>
        <dbReference type="Rhea" id="RHEA:16233"/>
        <dbReference type="ChEBI" id="CHEBI:11561"/>
        <dbReference type="ChEBI" id="CHEBI:15378"/>
        <dbReference type="ChEBI" id="CHEBI:15980"/>
        <dbReference type="ChEBI" id="CHEBI:57783"/>
        <dbReference type="ChEBI" id="CHEBI:58349"/>
        <dbReference type="EC" id="1.1.1.169"/>
    </reaction>
</comment>
<dbReference type="GO" id="GO:0008677">
    <property type="term" value="F:2-dehydropantoate 2-reductase activity"/>
    <property type="evidence" value="ECO:0007669"/>
    <property type="project" value="UniProtKB-EC"/>
</dbReference>
<comment type="pathway">
    <text evidence="4">Cofactor biosynthesis; (R)-pantothenate biosynthesis; (R)-pantoate from 3-methyl-2-oxobutanoate: step 2/2.</text>
</comment>
<dbReference type="NCBIfam" id="NF005091">
    <property type="entry name" value="PRK06522.2-2"/>
    <property type="match status" value="1"/>
</dbReference>
<keyword evidence="8" id="KW-1185">Reference proteome</keyword>
<dbReference type="InterPro" id="IPR013332">
    <property type="entry name" value="KPR_N"/>
</dbReference>
<evidence type="ECO:0000256" key="3">
    <source>
        <dbReference type="ARBA" id="ARBA00023002"/>
    </source>
</evidence>
<evidence type="ECO:0000256" key="4">
    <source>
        <dbReference type="RuleBase" id="RU362068"/>
    </source>
</evidence>
<dbReference type="Gene3D" id="1.10.1040.10">
    <property type="entry name" value="N-(1-d-carboxylethyl)-l-norvaline Dehydrogenase, domain 2"/>
    <property type="match status" value="1"/>
</dbReference>
<evidence type="ECO:0000259" key="6">
    <source>
        <dbReference type="Pfam" id="PF08546"/>
    </source>
</evidence>
<dbReference type="SUPFAM" id="SSF51735">
    <property type="entry name" value="NAD(P)-binding Rossmann-fold domains"/>
    <property type="match status" value="1"/>
</dbReference>
<dbReference type="Proteomes" id="UP000266915">
    <property type="component" value="Unassembled WGS sequence"/>
</dbReference>
<dbReference type="EMBL" id="RKHL01000001">
    <property type="protein sequence ID" value="ROR80302.1"/>
    <property type="molecule type" value="Genomic_DNA"/>
</dbReference>
<dbReference type="UniPathway" id="UPA00028">
    <property type="reaction ID" value="UER00004"/>
</dbReference>
<evidence type="ECO:0000313" key="7">
    <source>
        <dbReference type="EMBL" id="ROR80302.1"/>
    </source>
</evidence>
<sequence>MTPGGPDRIAVIGPGAIGTVVAAALHEQGRTPFIAGRSKRPELQLQVDDGTVTVPGPVHTDPAESPGTADLVFLAVKATQTAAAADWLAALCGPDTVVCVLQNGVEQREMVEPLVREGTVVPAVVWFPATREPGGPVTLLSPPRLSLPEAPGALVVEDALRGSRCAVEVSTDFTTLAWRKLLQNAAAGLMALTGRRSGMYRRDDIGRLMLGYLEECAAVARAEGARLTDDEPRRLLDQFRAAPVDRGTSILADREQGRPLEWDVRNAVIQRRGSAHGIPTPISDVVVPLLAAGSDGPG</sequence>
<proteinExistence type="inferred from homology"/>
<dbReference type="EC" id="1.1.1.169" evidence="4"/>
<comment type="caution">
    <text evidence="7">The sequence shown here is derived from an EMBL/GenBank/DDBJ whole genome shotgun (WGS) entry which is preliminary data.</text>
</comment>
<accession>A0A3N2BYK9</accession>
<organism evidence="7 8">
    <name type="scientific">Plantibacter flavus</name>
    <dbReference type="NCBI Taxonomy" id="150123"/>
    <lineage>
        <taxon>Bacteria</taxon>
        <taxon>Bacillati</taxon>
        <taxon>Actinomycetota</taxon>
        <taxon>Actinomycetes</taxon>
        <taxon>Micrococcales</taxon>
        <taxon>Microbacteriaceae</taxon>
        <taxon>Plantibacter</taxon>
    </lineage>
</organism>
<feature type="domain" description="Ketopantoate reductase N-terminal" evidence="5">
    <location>
        <begin position="9"/>
        <end position="150"/>
    </location>
</feature>
<keyword evidence="3 4" id="KW-0560">Oxidoreductase</keyword>
<dbReference type="GO" id="GO:0005737">
    <property type="term" value="C:cytoplasm"/>
    <property type="evidence" value="ECO:0007669"/>
    <property type="project" value="TreeGrafter"/>
</dbReference>
<comment type="similarity">
    <text evidence="1 4">Belongs to the ketopantoate reductase family.</text>
</comment>
<evidence type="ECO:0000256" key="2">
    <source>
        <dbReference type="ARBA" id="ARBA00022857"/>
    </source>
</evidence>
<dbReference type="InterPro" id="IPR036291">
    <property type="entry name" value="NAD(P)-bd_dom_sf"/>
</dbReference>
<dbReference type="AlphaFoldDB" id="A0A3N2BYK9"/>
<dbReference type="RefSeq" id="WP_234994095.1">
    <property type="nucleotide sequence ID" value="NZ_FXAP01000003.1"/>
</dbReference>
<dbReference type="Pfam" id="PF02558">
    <property type="entry name" value="ApbA"/>
    <property type="match status" value="1"/>
</dbReference>
<evidence type="ECO:0000313" key="8">
    <source>
        <dbReference type="Proteomes" id="UP000266915"/>
    </source>
</evidence>
<keyword evidence="2 4" id="KW-0521">NADP</keyword>
<dbReference type="InterPro" id="IPR003710">
    <property type="entry name" value="ApbA"/>
</dbReference>
<evidence type="ECO:0000256" key="1">
    <source>
        <dbReference type="ARBA" id="ARBA00007870"/>
    </source>
</evidence>
<dbReference type="NCBIfam" id="TIGR00745">
    <property type="entry name" value="apbA_panE"/>
    <property type="match status" value="1"/>
</dbReference>
<protein>
    <recommendedName>
        <fullName evidence="4">2-dehydropantoate 2-reductase</fullName>
        <ecNumber evidence="4">1.1.1.169</ecNumber>
    </recommendedName>
    <alternativeName>
        <fullName evidence="4">Ketopantoate reductase</fullName>
    </alternativeName>
</protein>
<name>A0A3N2BYK9_9MICO</name>
<feature type="domain" description="Ketopantoate reductase C-terminal" evidence="6">
    <location>
        <begin position="173"/>
        <end position="291"/>
    </location>
</feature>
<dbReference type="InterPro" id="IPR013328">
    <property type="entry name" value="6PGD_dom2"/>
</dbReference>
<dbReference type="PANTHER" id="PTHR21708:SF26">
    <property type="entry name" value="2-DEHYDROPANTOATE 2-REDUCTASE"/>
    <property type="match status" value="1"/>
</dbReference>
<gene>
    <name evidence="7" type="ORF">EDD42_0340</name>
</gene>
<dbReference type="InterPro" id="IPR051402">
    <property type="entry name" value="KPR-Related"/>
</dbReference>
<dbReference type="GO" id="GO:0015940">
    <property type="term" value="P:pantothenate biosynthetic process"/>
    <property type="evidence" value="ECO:0007669"/>
    <property type="project" value="UniProtKB-UniPathway"/>
</dbReference>
<evidence type="ECO:0000259" key="5">
    <source>
        <dbReference type="Pfam" id="PF02558"/>
    </source>
</evidence>